<dbReference type="SMART" id="SM01321">
    <property type="entry name" value="Y1_Tnp"/>
    <property type="match status" value="1"/>
</dbReference>
<dbReference type="GO" id="GO:0043565">
    <property type="term" value="F:sequence-specific DNA binding"/>
    <property type="evidence" value="ECO:0007669"/>
    <property type="project" value="TreeGrafter"/>
</dbReference>
<dbReference type="InterPro" id="IPR036515">
    <property type="entry name" value="Transposase_17_sf"/>
</dbReference>
<dbReference type="Proteomes" id="UP000183245">
    <property type="component" value="Unassembled WGS sequence"/>
</dbReference>
<accession>A0A1J5IGB2</accession>
<dbReference type="EMBL" id="MNZT01000094">
    <property type="protein sequence ID" value="OIP96101.1"/>
    <property type="molecule type" value="Genomic_DNA"/>
</dbReference>
<evidence type="ECO:0000313" key="2">
    <source>
        <dbReference type="EMBL" id="OIP96101.1"/>
    </source>
</evidence>
<evidence type="ECO:0000313" key="3">
    <source>
        <dbReference type="Proteomes" id="UP000183245"/>
    </source>
</evidence>
<protein>
    <recommendedName>
        <fullName evidence="1">Transposase IS200-like domain-containing protein</fullName>
    </recommendedName>
</protein>
<dbReference type="Gene3D" id="3.30.70.1290">
    <property type="entry name" value="Transposase IS200-like"/>
    <property type="match status" value="1"/>
</dbReference>
<feature type="domain" description="Transposase IS200-like" evidence="1">
    <location>
        <begin position="19"/>
        <end position="181"/>
    </location>
</feature>
<dbReference type="PROSITE" id="PS51257">
    <property type="entry name" value="PROKAR_LIPOPROTEIN"/>
    <property type="match status" value="1"/>
</dbReference>
<proteinExistence type="predicted"/>
<dbReference type="PANTHER" id="PTHR36966">
    <property type="entry name" value="REP-ASSOCIATED TYROSINE TRANSPOSASE"/>
    <property type="match status" value="1"/>
</dbReference>
<dbReference type="SUPFAM" id="SSF143422">
    <property type="entry name" value="Transposase IS200-like"/>
    <property type="match status" value="1"/>
</dbReference>
<dbReference type="InterPro" id="IPR052715">
    <property type="entry name" value="RAYT_transposase"/>
</dbReference>
<dbReference type="AlphaFoldDB" id="A0A1J5IGB2"/>
<organism evidence="2 3">
    <name type="scientific">Candidatus Wirthbacteria bacterium CG2_30_54_11</name>
    <dbReference type="NCBI Taxonomy" id="1817892"/>
    <lineage>
        <taxon>Bacteria</taxon>
        <taxon>Candidatus Wirthbacteria</taxon>
    </lineage>
</organism>
<dbReference type="GO" id="GO:0006313">
    <property type="term" value="P:DNA transposition"/>
    <property type="evidence" value="ECO:0007669"/>
    <property type="project" value="InterPro"/>
</dbReference>
<name>A0A1J5IGB2_9BACT</name>
<gene>
    <name evidence="2" type="ORF">AUK40_05310</name>
</gene>
<dbReference type="GO" id="GO:0004803">
    <property type="term" value="F:transposase activity"/>
    <property type="evidence" value="ECO:0007669"/>
    <property type="project" value="InterPro"/>
</dbReference>
<comment type="caution">
    <text evidence="2">The sequence shown here is derived from an EMBL/GenBank/DDBJ whole genome shotgun (WGS) entry which is preliminary data.</text>
</comment>
<sequence length="193" mass="22077">MDISNHRKPNRLQGYDYSLPGYYFVTACTHNRVRWFGEVVGGEMILSRFGKIASRYGAEIPEHYPDVTLDEWVVMSNHIHMILVVGEPAIAVGRESVGIGHCPVPTTNAGEMPYVFDVEGDDGIEKYGLVSKVVKSFKEIVTKTVRHETSQMNFGWQRSFHDRIVRDQEALDAIRSYNRANPANWERDRNFGR</sequence>
<reference evidence="2 3" key="1">
    <citation type="journal article" date="2016" name="Environ. Microbiol.">
        <title>Genomic resolution of a cold subsurface aquifer community provides metabolic insights for novel microbes adapted to high CO concentrations.</title>
        <authorList>
            <person name="Probst A.J."/>
            <person name="Castelle C.J."/>
            <person name="Singh A."/>
            <person name="Brown C.T."/>
            <person name="Anantharaman K."/>
            <person name="Sharon I."/>
            <person name="Hug L.A."/>
            <person name="Burstein D."/>
            <person name="Emerson J.B."/>
            <person name="Thomas B.C."/>
            <person name="Banfield J.F."/>
        </authorList>
    </citation>
    <scope>NUCLEOTIDE SEQUENCE [LARGE SCALE GENOMIC DNA]</scope>
    <source>
        <strain evidence="2">CG2_30_54_11</strain>
    </source>
</reference>
<evidence type="ECO:0000259" key="1">
    <source>
        <dbReference type="SMART" id="SM01321"/>
    </source>
</evidence>
<dbReference type="InterPro" id="IPR002686">
    <property type="entry name" value="Transposase_17"/>
</dbReference>
<dbReference type="PANTHER" id="PTHR36966:SF1">
    <property type="entry name" value="REP-ASSOCIATED TYROSINE TRANSPOSASE"/>
    <property type="match status" value="1"/>
</dbReference>